<feature type="domain" description="Glycoside hydrolase family 31 N-terminal" evidence="6">
    <location>
        <begin position="40"/>
        <end position="212"/>
    </location>
</feature>
<dbReference type="Pfam" id="PF21365">
    <property type="entry name" value="Glyco_hydro_31_3rd"/>
    <property type="match status" value="1"/>
</dbReference>
<evidence type="ECO:0000259" key="6">
    <source>
        <dbReference type="Pfam" id="PF13802"/>
    </source>
</evidence>
<dbReference type="InterPro" id="IPR030458">
    <property type="entry name" value="Glyco_hydro_31_AS"/>
</dbReference>
<reference evidence="9" key="1">
    <citation type="submission" date="2021-05" db="EMBL/GenBank/DDBJ databases">
        <authorList>
            <person name="Pietrasiak N."/>
            <person name="Ward R."/>
            <person name="Stajich J.E."/>
            <person name="Kurbessoian T."/>
        </authorList>
    </citation>
    <scope>NUCLEOTIDE SEQUENCE</scope>
    <source>
        <strain evidence="9">HA4357-MV3</strain>
    </source>
</reference>
<feature type="domain" description="Glycosyl hydrolase family 31 C-terminal" evidence="8">
    <location>
        <begin position="606"/>
        <end position="692"/>
    </location>
</feature>
<evidence type="ECO:0000256" key="3">
    <source>
        <dbReference type="ARBA" id="ARBA00023295"/>
    </source>
</evidence>
<dbReference type="SUPFAM" id="SSF74650">
    <property type="entry name" value="Galactose mutarotase-like"/>
    <property type="match status" value="1"/>
</dbReference>
<dbReference type="CDD" id="cd14752">
    <property type="entry name" value="GH31_N"/>
    <property type="match status" value="1"/>
</dbReference>
<feature type="domain" description="Glycoside hydrolase family 31 TIM barrel" evidence="5">
    <location>
        <begin position="255"/>
        <end position="598"/>
    </location>
</feature>
<protein>
    <submittedName>
        <fullName evidence="9">Glycoside hydrolase family 31 protein</fullName>
    </submittedName>
</protein>
<feature type="domain" description="DUF5110" evidence="7">
    <location>
        <begin position="708"/>
        <end position="775"/>
    </location>
</feature>
<dbReference type="AlphaFoldDB" id="A0A9E3H642"/>
<dbReference type="Gene3D" id="2.60.40.1180">
    <property type="entry name" value="Golgi alpha-mannosidase II"/>
    <property type="match status" value="2"/>
</dbReference>
<dbReference type="GO" id="GO:0004553">
    <property type="term" value="F:hydrolase activity, hydrolyzing O-glycosyl compounds"/>
    <property type="evidence" value="ECO:0007669"/>
    <property type="project" value="InterPro"/>
</dbReference>
<evidence type="ECO:0000259" key="7">
    <source>
        <dbReference type="Pfam" id="PF17137"/>
    </source>
</evidence>
<evidence type="ECO:0000256" key="1">
    <source>
        <dbReference type="ARBA" id="ARBA00007806"/>
    </source>
</evidence>
<dbReference type="Gene3D" id="2.60.40.1760">
    <property type="entry name" value="glycosyl hydrolase (family 31)"/>
    <property type="match status" value="1"/>
</dbReference>
<dbReference type="GO" id="GO:0030246">
    <property type="term" value="F:carbohydrate binding"/>
    <property type="evidence" value="ECO:0007669"/>
    <property type="project" value="InterPro"/>
</dbReference>
<evidence type="ECO:0000259" key="5">
    <source>
        <dbReference type="Pfam" id="PF01055"/>
    </source>
</evidence>
<name>A0A9E3H642_9NOST</name>
<gene>
    <name evidence="9" type="ORF">KME28_03340</name>
</gene>
<dbReference type="Pfam" id="PF13802">
    <property type="entry name" value="Gal_mutarotas_2"/>
    <property type="match status" value="1"/>
</dbReference>
<dbReference type="CDD" id="cd06604">
    <property type="entry name" value="GH31_glucosidase_II_MalA"/>
    <property type="match status" value="1"/>
</dbReference>
<evidence type="ECO:0000256" key="2">
    <source>
        <dbReference type="ARBA" id="ARBA00022801"/>
    </source>
</evidence>
<keyword evidence="3 4" id="KW-0326">Glycosidase</keyword>
<keyword evidence="2 4" id="KW-0378">Hydrolase</keyword>
<proteinExistence type="inferred from homology"/>
<dbReference type="PANTHER" id="PTHR22762">
    <property type="entry name" value="ALPHA-GLUCOSIDASE"/>
    <property type="match status" value="1"/>
</dbReference>
<dbReference type="InterPro" id="IPR000322">
    <property type="entry name" value="Glyco_hydro_31_TIM"/>
</dbReference>
<reference evidence="9" key="2">
    <citation type="journal article" date="2022" name="Microbiol. Resour. Announc.">
        <title>Metagenome Sequencing to Explore Phylogenomics of Terrestrial Cyanobacteria.</title>
        <authorList>
            <person name="Ward R.D."/>
            <person name="Stajich J.E."/>
            <person name="Johansen J.R."/>
            <person name="Huntemann M."/>
            <person name="Clum A."/>
            <person name="Foster B."/>
            <person name="Foster B."/>
            <person name="Roux S."/>
            <person name="Palaniappan K."/>
            <person name="Varghese N."/>
            <person name="Mukherjee S."/>
            <person name="Reddy T.B.K."/>
            <person name="Daum C."/>
            <person name="Copeland A."/>
            <person name="Chen I.A."/>
            <person name="Ivanova N.N."/>
            <person name="Kyrpides N.C."/>
            <person name="Shapiro N."/>
            <person name="Eloe-Fadrosh E.A."/>
            <person name="Pietrasiak N."/>
        </authorList>
    </citation>
    <scope>NUCLEOTIDE SEQUENCE</scope>
    <source>
        <strain evidence="9">HA4357-MV3</strain>
    </source>
</reference>
<comment type="caution">
    <text evidence="9">The sequence shown here is derived from an EMBL/GenBank/DDBJ whole genome shotgun (WGS) entry which is preliminary data.</text>
</comment>
<dbReference type="InterPro" id="IPR017853">
    <property type="entry name" value="GH"/>
</dbReference>
<organism evidence="9 10">
    <name type="scientific">Pelatocladus maniniholoensis HA4357-MV3</name>
    <dbReference type="NCBI Taxonomy" id="1117104"/>
    <lineage>
        <taxon>Bacteria</taxon>
        <taxon>Bacillati</taxon>
        <taxon>Cyanobacteriota</taxon>
        <taxon>Cyanophyceae</taxon>
        <taxon>Nostocales</taxon>
        <taxon>Nostocaceae</taxon>
        <taxon>Pelatocladus</taxon>
    </lineage>
</organism>
<evidence type="ECO:0000313" key="9">
    <source>
        <dbReference type="EMBL" id="MBW4430791.1"/>
    </source>
</evidence>
<dbReference type="InterPro" id="IPR013780">
    <property type="entry name" value="Glyco_hydro_b"/>
</dbReference>
<dbReference type="SUPFAM" id="SSF51011">
    <property type="entry name" value="Glycosyl hydrolase domain"/>
    <property type="match status" value="1"/>
</dbReference>
<comment type="similarity">
    <text evidence="1 4">Belongs to the glycosyl hydrolase 31 family.</text>
</comment>
<dbReference type="Gene3D" id="3.20.20.80">
    <property type="entry name" value="Glycosidases"/>
    <property type="match status" value="1"/>
</dbReference>
<sequence>MPEFAGELPTREPAWNAIASVENIQHQQQSIDFDCGIGRLSLYIVASNLIRVRFSPTGEFRPRRSWAVVPKDEEWAVVSFDIQETAEEVIIETEKIRLSVQRHPCRVQFFDKAGRPFGQDIGLGIGWRQMGTGKSQVACWKKIEAEENYYGFGERTGLFNQKGKRLTNWATDSLDYNVQTDAMYQAIPFFMALRPEIGYGLFFNTTFWSRFDVGVDQPDILRLETLGGELDYYIIYSPDPAEIVDTYTQLTGRMQLPPQWALGYHQCRWSYDSETEVRQLVQQLRQRRIPCDVIHLDIDYMFGYRVFTWNPRRFPDPKKLLSELAEDGVKVVTIIDPGVKFEPQADYAVYDQGLEKDYFIRRADGKVFHGYVWPGRAVFPDFLRPEVRQWWGDLHRNLTDIGVAGIWNDMNEPAMNDRPFGDEGGQKIFFPMDAPSGSPSDAPKEPLRERATYTETHNLYGLMMARACREAVEKLRERSRTFVLTRSGYAGVQKWSAVWTGDNHSLWEYLEMSLPMLCNLGLSGVAFVGADIGGFAGDATPELFLRWMQAGILYPFMRAHSMINTKRHEPWEFGAQVEEICRQYIELRYRLLPYIYTLFWEAATTGAPVLRPLLYHYFDDPKTYELYDQVLLGSSLMAAPVYRPGVEKRLVYLPAGTWYDWWTGEAYAGSTYILADAPIEKMPMYIRAGSIIPLGPVMQYVGESPLNQLRLRVTPGTGEWTLYEDDGHSFAYRDGACSTTTYQVYVEDTQTVVEIQARQGQWTPHPRNVIVEVVGKAEQEFADDGSARRLTFS</sequence>
<dbReference type="Pfam" id="PF17137">
    <property type="entry name" value="DUF5110"/>
    <property type="match status" value="1"/>
</dbReference>
<dbReference type="Pfam" id="PF01055">
    <property type="entry name" value="Glyco_hydro_31_2nd"/>
    <property type="match status" value="1"/>
</dbReference>
<accession>A0A9E3H642</accession>
<dbReference type="Proteomes" id="UP000813215">
    <property type="component" value="Unassembled WGS sequence"/>
</dbReference>
<dbReference type="EMBL" id="JAHHHW010000033">
    <property type="protein sequence ID" value="MBW4430791.1"/>
    <property type="molecule type" value="Genomic_DNA"/>
</dbReference>
<evidence type="ECO:0000256" key="4">
    <source>
        <dbReference type="RuleBase" id="RU361185"/>
    </source>
</evidence>
<dbReference type="InterPro" id="IPR033403">
    <property type="entry name" value="DUF5110"/>
</dbReference>
<dbReference type="InterPro" id="IPR048395">
    <property type="entry name" value="Glyco_hydro_31_C"/>
</dbReference>
<dbReference type="GO" id="GO:0005975">
    <property type="term" value="P:carbohydrate metabolic process"/>
    <property type="evidence" value="ECO:0007669"/>
    <property type="project" value="InterPro"/>
</dbReference>
<dbReference type="InterPro" id="IPR025887">
    <property type="entry name" value="Glyco_hydro_31_N_dom"/>
</dbReference>
<evidence type="ECO:0000259" key="8">
    <source>
        <dbReference type="Pfam" id="PF21365"/>
    </source>
</evidence>
<dbReference type="PROSITE" id="PS00129">
    <property type="entry name" value="GLYCOSYL_HYDROL_F31_1"/>
    <property type="match status" value="1"/>
</dbReference>
<dbReference type="PANTHER" id="PTHR22762:SF166">
    <property type="entry name" value="ALPHA-GLUCOSIDASE"/>
    <property type="match status" value="1"/>
</dbReference>
<evidence type="ECO:0000313" key="10">
    <source>
        <dbReference type="Proteomes" id="UP000813215"/>
    </source>
</evidence>
<dbReference type="SUPFAM" id="SSF51445">
    <property type="entry name" value="(Trans)glycosidases"/>
    <property type="match status" value="1"/>
</dbReference>
<dbReference type="InterPro" id="IPR011013">
    <property type="entry name" value="Gal_mutarotase_sf_dom"/>
</dbReference>